<dbReference type="Proteomes" id="UP000203366">
    <property type="component" value="Segment"/>
</dbReference>
<dbReference type="RefSeq" id="YP_004347055.1">
    <property type="nucleotide sequence ID" value="NC_015326.1"/>
</dbReference>
<evidence type="ECO:0000313" key="2">
    <source>
        <dbReference type="Proteomes" id="UP000203366"/>
    </source>
</evidence>
<reference evidence="1 2" key="1">
    <citation type="journal article" date="2011" name="Environ. Microbiol.">
        <title>Lausannevirus, a giant amoebal virus encoding histone doublets.</title>
        <authorList>
            <person name="Thomas V."/>
            <person name="Bertelli C."/>
            <person name="Collyn F."/>
            <person name="Casson N."/>
            <person name="Telenti A."/>
            <person name="Goesmann A."/>
            <person name="Croxatto A."/>
            <person name="Greub G."/>
        </authorList>
    </citation>
    <scope>NUCLEOTIDE SEQUENCE [LARGE SCALE GENOMIC DNA]</scope>
    <source>
        <strain evidence="1">7715</strain>
    </source>
</reference>
<protein>
    <submittedName>
        <fullName evidence="1">Uncharacterized protein</fullName>
    </submittedName>
</protein>
<evidence type="ECO:0000313" key="1">
    <source>
        <dbReference type="EMBL" id="AEA06943.1"/>
    </source>
</evidence>
<dbReference type="KEGG" id="vg:10399675"/>
<dbReference type="EMBL" id="HQ113105">
    <property type="protein sequence ID" value="AEA06943.1"/>
    <property type="molecule type" value="Genomic_DNA"/>
</dbReference>
<dbReference type="GeneID" id="10399675"/>
<sequence length="72" mass="8334">MATSKVLHNPYFSKQIIKSLRTKVLDLQACCESYESTLEQKDAQILDLLYAPGGKGYEEAKKDFEEKLDYLW</sequence>
<keyword evidence="2" id="KW-1185">Reference proteome</keyword>
<proteinExistence type="predicted"/>
<organism evidence="1 2">
    <name type="scientific">Lausannevirus</name>
    <dbReference type="NCBI Taxonomy" id="999883"/>
    <lineage>
        <taxon>Viruses</taxon>
        <taxon>Varidnaviria</taxon>
        <taxon>Bamfordvirae</taxon>
        <taxon>Nucleocytoviricota</taxon>
        <taxon>Megaviricetes</taxon>
        <taxon>Pimascovirales</taxon>
        <taxon>Pimascovirales incertae sedis</taxon>
        <taxon>Marseilleviridae</taxon>
        <taxon>Losannavirus</taxon>
        <taxon>Losannavirus lausannense</taxon>
    </lineage>
</organism>
<accession>F2WL20</accession>
<gene>
    <name evidence="1" type="ORF">LAU_0090</name>
</gene>
<name>F2WL20_9VIRU</name>